<gene>
    <name evidence="2" type="ORF">E2R66_22360</name>
</gene>
<reference evidence="2 3" key="1">
    <citation type="journal article" date="2017" name="Int. J. Syst. Evol. Microbiol.">
        <title>Mucilaginibacterpsychrotolerans sp. nov., isolated from peatlands.</title>
        <authorList>
            <person name="Deng Y."/>
            <person name="Shen L."/>
            <person name="Xu B."/>
            <person name="Liu Y."/>
            <person name="Gu Z."/>
            <person name="Liu H."/>
            <person name="Zhou Y."/>
        </authorList>
    </citation>
    <scope>NUCLEOTIDE SEQUENCE [LARGE SCALE GENOMIC DNA]</scope>
    <source>
        <strain evidence="2 3">NH7-4</strain>
    </source>
</reference>
<evidence type="ECO:0000313" key="3">
    <source>
        <dbReference type="Proteomes" id="UP000297540"/>
    </source>
</evidence>
<organism evidence="2 3">
    <name type="scientific">Mucilaginibacter psychrotolerans</name>
    <dbReference type="NCBI Taxonomy" id="1524096"/>
    <lineage>
        <taxon>Bacteria</taxon>
        <taxon>Pseudomonadati</taxon>
        <taxon>Bacteroidota</taxon>
        <taxon>Sphingobacteriia</taxon>
        <taxon>Sphingobacteriales</taxon>
        <taxon>Sphingobacteriaceae</taxon>
        <taxon>Mucilaginibacter</taxon>
    </lineage>
</organism>
<keyword evidence="3" id="KW-1185">Reference proteome</keyword>
<feature type="signal peptide" evidence="1">
    <location>
        <begin position="1"/>
        <end position="22"/>
    </location>
</feature>
<dbReference type="AlphaFoldDB" id="A0A4Y8S772"/>
<keyword evidence="1" id="KW-0732">Signal</keyword>
<dbReference type="Proteomes" id="UP000297540">
    <property type="component" value="Unassembled WGS sequence"/>
</dbReference>
<dbReference type="OrthoDB" id="678908at2"/>
<name>A0A4Y8S772_9SPHI</name>
<evidence type="ECO:0000313" key="2">
    <source>
        <dbReference type="EMBL" id="TFF34420.1"/>
    </source>
</evidence>
<dbReference type="EMBL" id="SOZE01000031">
    <property type="protein sequence ID" value="TFF34420.1"/>
    <property type="molecule type" value="Genomic_DNA"/>
</dbReference>
<sequence length="151" mass="17114">MQKACFLTLMLAMAICLGCAHSKRLYTSDCAEGIVFKKVSYANLVDSIKYYNLQYVEISGRYTEGKNLSALVNDSLYDVHGNSRALWVNFTQDCPLYLAGTQKGFFDAEDGSYTHMNNRMVTLRGRVDVKMKGHLKEYRGAIDQVSYVELH</sequence>
<dbReference type="RefSeq" id="WP_133234910.1">
    <property type="nucleotide sequence ID" value="NZ_SOZE01000031.1"/>
</dbReference>
<accession>A0A4Y8S772</accession>
<proteinExistence type="predicted"/>
<feature type="chain" id="PRO_5021464028" evidence="1">
    <location>
        <begin position="23"/>
        <end position="151"/>
    </location>
</feature>
<comment type="caution">
    <text evidence="2">The sequence shown here is derived from an EMBL/GenBank/DDBJ whole genome shotgun (WGS) entry which is preliminary data.</text>
</comment>
<protein>
    <submittedName>
        <fullName evidence="2">Uncharacterized protein</fullName>
    </submittedName>
</protein>
<evidence type="ECO:0000256" key="1">
    <source>
        <dbReference type="SAM" id="SignalP"/>
    </source>
</evidence>